<evidence type="ECO:0000256" key="6">
    <source>
        <dbReference type="ARBA" id="ARBA00049075"/>
    </source>
</evidence>
<evidence type="ECO:0000256" key="2">
    <source>
        <dbReference type="ARBA" id="ARBA00025783"/>
    </source>
</evidence>
<gene>
    <name evidence="8" type="primary">Tgs1</name>
    <name evidence="8" type="ORF">SNEC2469_LOCUS15067</name>
</gene>
<dbReference type="Gene3D" id="3.40.50.150">
    <property type="entry name" value="Vaccinia Virus protein VP39"/>
    <property type="match status" value="1"/>
</dbReference>
<dbReference type="EMBL" id="CAJNJA010024386">
    <property type="protein sequence ID" value="CAE7525852.1"/>
    <property type="molecule type" value="Genomic_DNA"/>
</dbReference>
<dbReference type="GO" id="GO:0071164">
    <property type="term" value="F:RNA cap trimethylguanosine synthase activity"/>
    <property type="evidence" value="ECO:0007669"/>
    <property type="project" value="TreeGrafter"/>
</dbReference>
<comment type="catalytic activity">
    <reaction evidence="3">
        <text>a 5'-end (N(2),N(7)-dimethyl 5'-triphosphoguanosine)-ribonucleoside in snoRNA + S-adenosyl-L-methionine = a 5'-end (N(2),N(2),N(7)-trimethyl 5'-triphosphoguanosine)-ribonucleoside in snoRNA + S-adenosyl-L-homocysteine + H(+)</text>
        <dbReference type="Rhea" id="RHEA:78507"/>
        <dbReference type="Rhea" id="RHEA-COMP:19088"/>
        <dbReference type="Rhea" id="RHEA-COMP:19090"/>
        <dbReference type="ChEBI" id="CHEBI:15378"/>
        <dbReference type="ChEBI" id="CHEBI:57856"/>
        <dbReference type="ChEBI" id="CHEBI:59789"/>
        <dbReference type="ChEBI" id="CHEBI:167623"/>
        <dbReference type="ChEBI" id="CHEBI:172880"/>
    </reaction>
    <physiologicalReaction direction="left-to-right" evidence="3">
        <dbReference type="Rhea" id="RHEA:78508"/>
    </physiologicalReaction>
</comment>
<comment type="catalytic activity">
    <reaction evidence="6">
        <text>a 5'-end (N(7)-methyl 5'-triphosphoguanosine)-ribonucleoside in snRNA + S-adenosyl-L-methionine = a 5'-end (N(2),N(7)-dimethyl 5'-triphosphoguanosine)-ribonucleoside in snRNA + S-adenosyl-L-homocysteine + H(+)</text>
        <dbReference type="Rhea" id="RHEA:78471"/>
        <dbReference type="Rhea" id="RHEA-COMP:19085"/>
        <dbReference type="Rhea" id="RHEA-COMP:19087"/>
        <dbReference type="ChEBI" id="CHEBI:15378"/>
        <dbReference type="ChEBI" id="CHEBI:57856"/>
        <dbReference type="ChEBI" id="CHEBI:59789"/>
        <dbReference type="ChEBI" id="CHEBI:156461"/>
        <dbReference type="ChEBI" id="CHEBI:172880"/>
    </reaction>
    <physiologicalReaction direction="left-to-right" evidence="6">
        <dbReference type="Rhea" id="RHEA:78472"/>
    </physiologicalReaction>
</comment>
<comment type="catalytic activity">
    <reaction evidence="4">
        <text>a 5'-end (N(7)-methyl 5'-triphosphoguanosine)-ribonucleoside in snoRNA + S-adenosyl-L-methionine = a 5'-end (N(2),N(7)-dimethyl 5'-triphosphoguanosine)-ribonucleoside in snoRNA + S-adenosyl-L-homocysteine + H(+)</text>
        <dbReference type="Rhea" id="RHEA:78475"/>
        <dbReference type="Rhea" id="RHEA-COMP:19086"/>
        <dbReference type="Rhea" id="RHEA-COMP:19088"/>
        <dbReference type="ChEBI" id="CHEBI:15378"/>
        <dbReference type="ChEBI" id="CHEBI:57856"/>
        <dbReference type="ChEBI" id="CHEBI:59789"/>
        <dbReference type="ChEBI" id="CHEBI:156461"/>
        <dbReference type="ChEBI" id="CHEBI:172880"/>
    </reaction>
    <physiologicalReaction direction="left-to-right" evidence="4">
        <dbReference type="Rhea" id="RHEA:78476"/>
    </physiologicalReaction>
</comment>
<evidence type="ECO:0000256" key="7">
    <source>
        <dbReference type="ARBA" id="ARBA00049790"/>
    </source>
</evidence>
<dbReference type="GO" id="GO:0005634">
    <property type="term" value="C:nucleus"/>
    <property type="evidence" value="ECO:0007669"/>
    <property type="project" value="TreeGrafter"/>
</dbReference>
<comment type="similarity">
    <text evidence="2">Belongs to the methyltransferase superfamily. Trimethylguanosine synthase family.</text>
</comment>
<evidence type="ECO:0000256" key="1">
    <source>
        <dbReference type="ARBA" id="ARBA00018517"/>
    </source>
</evidence>
<dbReference type="PANTHER" id="PTHR14741:SF32">
    <property type="entry name" value="TRIMETHYLGUANOSINE SYNTHASE"/>
    <property type="match status" value="1"/>
</dbReference>
<dbReference type="PANTHER" id="PTHR14741">
    <property type="entry name" value="S-ADENOSYLMETHIONINE-DEPENDENT METHYLTRANSFERASE RELATED"/>
    <property type="match status" value="1"/>
</dbReference>
<evidence type="ECO:0000313" key="8">
    <source>
        <dbReference type="EMBL" id="CAE7525852.1"/>
    </source>
</evidence>
<reference evidence="8" key="1">
    <citation type="submission" date="2021-02" db="EMBL/GenBank/DDBJ databases">
        <authorList>
            <person name="Dougan E. K."/>
            <person name="Rhodes N."/>
            <person name="Thang M."/>
            <person name="Chan C."/>
        </authorList>
    </citation>
    <scope>NUCLEOTIDE SEQUENCE</scope>
</reference>
<evidence type="ECO:0000256" key="3">
    <source>
        <dbReference type="ARBA" id="ARBA00047418"/>
    </source>
</evidence>
<dbReference type="Proteomes" id="UP000601435">
    <property type="component" value="Unassembled WGS sequence"/>
</dbReference>
<accession>A0A812TBS6</accession>
<evidence type="ECO:0000256" key="5">
    <source>
        <dbReference type="ARBA" id="ARBA00048763"/>
    </source>
</evidence>
<dbReference type="SUPFAM" id="SSF53335">
    <property type="entry name" value="S-adenosyl-L-methionine-dependent methyltransferases"/>
    <property type="match status" value="1"/>
</dbReference>
<evidence type="ECO:0000313" key="9">
    <source>
        <dbReference type="Proteomes" id="UP000601435"/>
    </source>
</evidence>
<comment type="catalytic activity">
    <reaction evidence="5">
        <text>a 5'-end (N(2),N(7)-dimethyl 5'-triphosphoguanosine)-ribonucleoside in snRNA + S-adenosyl-L-methionine = a 5'-end (N(2),N(2),N(7)-trimethyl 5'-triphosphoguanosine)-ribonucleoside in snRNA + S-adenosyl-L-homocysteine + H(+)</text>
        <dbReference type="Rhea" id="RHEA:78479"/>
        <dbReference type="Rhea" id="RHEA-COMP:19087"/>
        <dbReference type="Rhea" id="RHEA-COMP:19089"/>
        <dbReference type="ChEBI" id="CHEBI:15378"/>
        <dbReference type="ChEBI" id="CHEBI:57856"/>
        <dbReference type="ChEBI" id="CHEBI:59789"/>
        <dbReference type="ChEBI" id="CHEBI:167623"/>
        <dbReference type="ChEBI" id="CHEBI:172880"/>
    </reaction>
    <physiologicalReaction direction="left-to-right" evidence="5">
        <dbReference type="Rhea" id="RHEA:78480"/>
    </physiologicalReaction>
</comment>
<name>A0A812TBS6_9DINO</name>
<organism evidence="8 9">
    <name type="scientific">Symbiodinium necroappetens</name>
    <dbReference type="NCBI Taxonomy" id="1628268"/>
    <lineage>
        <taxon>Eukaryota</taxon>
        <taxon>Sar</taxon>
        <taxon>Alveolata</taxon>
        <taxon>Dinophyceae</taxon>
        <taxon>Suessiales</taxon>
        <taxon>Symbiodiniaceae</taxon>
        <taxon>Symbiodinium</taxon>
    </lineage>
</organism>
<feature type="non-terminal residue" evidence="8">
    <location>
        <position position="1"/>
    </location>
</feature>
<evidence type="ECO:0000256" key="4">
    <source>
        <dbReference type="ARBA" id="ARBA00048740"/>
    </source>
</evidence>
<protein>
    <recommendedName>
        <fullName evidence="1">Trimethylguanosine synthase</fullName>
    </recommendedName>
    <alternativeName>
        <fullName evidence="7">Cap-specific guanine-N(2) methyltransferase</fullName>
    </alternativeName>
</protein>
<dbReference type="CDD" id="cd02440">
    <property type="entry name" value="AdoMet_MTases"/>
    <property type="match status" value="1"/>
</dbReference>
<proteinExistence type="inferred from homology"/>
<dbReference type="OrthoDB" id="444258at2759"/>
<dbReference type="Pfam" id="PF09445">
    <property type="entry name" value="Methyltransf_15"/>
    <property type="match status" value="1"/>
</dbReference>
<dbReference type="AlphaFoldDB" id="A0A812TBS6"/>
<comment type="caution">
    <text evidence="8">The sequence shown here is derived from an EMBL/GenBank/DDBJ whole genome shotgun (WGS) entry which is preliminary data.</text>
</comment>
<keyword evidence="9" id="KW-1185">Reference proteome</keyword>
<dbReference type="InterPro" id="IPR019012">
    <property type="entry name" value="RNA_cap_Gua-N2-MeTrfase"/>
</dbReference>
<sequence length="142" mass="15292">MDAGAWFEVTPESVARHIADRLSFDRVVDGTCGVGGNAIQFALTSRSVVAVDTDPGRLSDARHNAGIYGVADRIDFVHDDFAHFAEVYSGPPIDAVFLSPPWGGPGHLESNYFSLRDVQVPDIVHLFAAAAKLSPRVALYLP</sequence>
<dbReference type="InterPro" id="IPR029063">
    <property type="entry name" value="SAM-dependent_MTases_sf"/>
</dbReference>